<proteinExistence type="predicted"/>
<evidence type="ECO:0000313" key="2">
    <source>
        <dbReference type="EMBL" id="ART30373.1"/>
    </source>
</evidence>
<geneLocation type="mitochondrion" evidence="2"/>
<accession>A0A1Y0AYY8</accession>
<dbReference type="EMBL" id="KY774314">
    <property type="protein sequence ID" value="ART30373.1"/>
    <property type="molecule type" value="Genomic_DNA"/>
</dbReference>
<feature type="region of interest" description="Disordered" evidence="1">
    <location>
        <begin position="101"/>
        <end position="150"/>
    </location>
</feature>
<feature type="compositionally biased region" description="Basic and acidic residues" evidence="1">
    <location>
        <begin position="112"/>
        <end position="123"/>
    </location>
</feature>
<dbReference type="AlphaFoldDB" id="A0A1Y0AYY8"/>
<reference evidence="2" key="1">
    <citation type="submission" date="2017-03" db="EMBL/GenBank/DDBJ databases">
        <title>The mitochondrial genome of the carnivorous plant Utricularia reniformis (Lentibulariaceae): structure, comparative analysis and evolutionary landmarks.</title>
        <authorList>
            <person name="Silva S.R."/>
            <person name="Alvarenga D.O."/>
            <person name="Michael T.P."/>
            <person name="Miranda V.F.O."/>
            <person name="Varani A.M."/>
        </authorList>
    </citation>
    <scope>NUCLEOTIDE SEQUENCE</scope>
</reference>
<organism evidence="2">
    <name type="scientific">Utricularia reniformis</name>
    <dbReference type="NCBI Taxonomy" id="192314"/>
    <lineage>
        <taxon>Eukaryota</taxon>
        <taxon>Viridiplantae</taxon>
        <taxon>Streptophyta</taxon>
        <taxon>Embryophyta</taxon>
        <taxon>Tracheophyta</taxon>
        <taxon>Spermatophyta</taxon>
        <taxon>Magnoliopsida</taxon>
        <taxon>eudicotyledons</taxon>
        <taxon>Gunneridae</taxon>
        <taxon>Pentapetalae</taxon>
        <taxon>asterids</taxon>
        <taxon>lamiids</taxon>
        <taxon>Lamiales</taxon>
        <taxon>Lentibulariaceae</taxon>
        <taxon>Utricularia</taxon>
    </lineage>
</organism>
<feature type="compositionally biased region" description="Polar residues" evidence="1">
    <location>
        <begin position="136"/>
        <end position="150"/>
    </location>
</feature>
<name>A0A1Y0AYY8_9LAMI</name>
<gene>
    <name evidence="2" type="ORF">AEK19_MT1350</name>
</gene>
<keyword evidence="2" id="KW-0496">Mitochondrion</keyword>
<evidence type="ECO:0000256" key="1">
    <source>
        <dbReference type="SAM" id="MobiDB-lite"/>
    </source>
</evidence>
<sequence length="150" mass="16922">MYQDLNLRSYVRFNEGSCYYAICLRRASRAKVSSWARIGHKQVLKQPNEGALYRVGGVCQSEGNYAEALPVQGRRFPLRMFVLPEVNSLFNLEKAQRISGTEATRGALKRPLAKELNDQRVLNEKPPPPGRRPQVITHSSHNKSTGEAVK</sequence>
<protein>
    <submittedName>
        <fullName evidence="2">Uncharacterized protein</fullName>
    </submittedName>
</protein>